<accession>D1ARH5</accession>
<keyword evidence="5 6" id="KW-0472">Membrane</keyword>
<feature type="transmembrane region" description="Helical" evidence="6">
    <location>
        <begin position="202"/>
        <end position="222"/>
    </location>
</feature>
<feature type="transmembrane region" description="Helical" evidence="6">
    <location>
        <begin position="38"/>
        <end position="57"/>
    </location>
</feature>
<dbReference type="CDD" id="cd06580">
    <property type="entry name" value="TM_PBP1_transp_TpRbsC_like"/>
    <property type="match status" value="1"/>
</dbReference>
<feature type="transmembrane region" description="Helical" evidence="6">
    <location>
        <begin position="93"/>
        <end position="112"/>
    </location>
</feature>
<proteinExistence type="predicted"/>
<dbReference type="AlphaFoldDB" id="D1ARH5"/>
<gene>
    <name evidence="7" type="ordered locus">Sterm_3627</name>
</gene>
<keyword evidence="8" id="KW-1185">Reference proteome</keyword>
<evidence type="ECO:0000256" key="3">
    <source>
        <dbReference type="ARBA" id="ARBA00022692"/>
    </source>
</evidence>
<evidence type="ECO:0000256" key="2">
    <source>
        <dbReference type="ARBA" id="ARBA00022475"/>
    </source>
</evidence>
<reference evidence="8" key="1">
    <citation type="submission" date="2009-09" db="EMBL/GenBank/DDBJ databases">
        <title>The complete chromosome of Sebaldella termitidis ATCC 33386.</title>
        <authorList>
            <consortium name="US DOE Joint Genome Institute (JGI-PGF)"/>
            <person name="Lucas S."/>
            <person name="Copeland A."/>
            <person name="Lapidus A."/>
            <person name="Glavina del Rio T."/>
            <person name="Dalin E."/>
            <person name="Tice H."/>
            <person name="Bruce D."/>
            <person name="Goodwin L."/>
            <person name="Pitluck S."/>
            <person name="Kyrpides N."/>
            <person name="Mavromatis K."/>
            <person name="Ivanova N."/>
            <person name="Mikhailova N."/>
            <person name="Sims D."/>
            <person name="Meincke L."/>
            <person name="Brettin T."/>
            <person name="Detter J.C."/>
            <person name="Han C."/>
            <person name="Larimer F."/>
            <person name="Land M."/>
            <person name="Hauser L."/>
            <person name="Markowitz V."/>
            <person name="Cheng J.F."/>
            <person name="Hugenholtz P."/>
            <person name="Woyke T."/>
            <person name="Wu D."/>
            <person name="Eisen J.A."/>
        </authorList>
    </citation>
    <scope>NUCLEOTIDE SEQUENCE [LARGE SCALE GENOMIC DNA]</scope>
    <source>
        <strain evidence="8">ATCC 33386 / NCTC 11300</strain>
    </source>
</reference>
<feature type="transmembrane region" description="Helical" evidence="6">
    <location>
        <begin position="12"/>
        <end position="32"/>
    </location>
</feature>
<feature type="transmembrane region" description="Helical" evidence="6">
    <location>
        <begin position="234"/>
        <end position="261"/>
    </location>
</feature>
<comment type="subcellular location">
    <subcellularLocation>
        <location evidence="1">Cell membrane</location>
        <topology evidence="1">Multi-pass membrane protein</topology>
    </subcellularLocation>
</comment>
<dbReference type="PANTHER" id="PTHR43370:SF1">
    <property type="entry name" value="GUANOSINE ABC TRANSPORTER PERMEASE PROTEIN NUPQ"/>
    <property type="match status" value="1"/>
</dbReference>
<evidence type="ECO:0000313" key="7">
    <source>
        <dbReference type="EMBL" id="ACZ10461.1"/>
    </source>
</evidence>
<dbReference type="PANTHER" id="PTHR43370">
    <property type="entry name" value="SUGAR ABC TRANSPORTER INTEGRAL MEMBRANE PROTEIN-RELATED"/>
    <property type="match status" value="1"/>
</dbReference>
<sequence length="309" mass="33541">MKGLTSIIDYSIIHATIRASTPILLAAFSAVITQQANILNVGVEGIMLMSAFMAVYVSFLTGSWILAVLAAVVVGLLVAVIIGLAHLKYKGDIFAVGMTVNLLVLALTRFLLQKLLKASGSFYSAEIAPMPKIHFAFLEKTPILNSVFNNYSLLEVLIVPIVVLMWFVLYKTIWGLRTRSIGLNEEAAETAGINTYKRKFQVILLSGVIGGLAGAHLSLGYSNMFVENMTNGRGFMGVAAMFFGNANPVFTTIGCFIFGFADSIGARLQAYGFPSQFVLMIPYLSTVIILAISMISKQRKNKKMKSAVN</sequence>
<evidence type="ECO:0000256" key="5">
    <source>
        <dbReference type="ARBA" id="ARBA00023136"/>
    </source>
</evidence>
<organism evidence="7 8">
    <name type="scientific">Sebaldella termitidis (strain ATCC 33386 / NCTC 11300)</name>
    <dbReference type="NCBI Taxonomy" id="526218"/>
    <lineage>
        <taxon>Bacteria</taxon>
        <taxon>Fusobacteriati</taxon>
        <taxon>Fusobacteriota</taxon>
        <taxon>Fusobacteriia</taxon>
        <taxon>Fusobacteriales</taxon>
        <taxon>Leptotrichiaceae</taxon>
        <taxon>Sebaldella</taxon>
    </lineage>
</organism>
<dbReference type="Pfam" id="PF02653">
    <property type="entry name" value="BPD_transp_2"/>
    <property type="match status" value="1"/>
</dbReference>
<dbReference type="KEGG" id="str:Sterm_3627"/>
<reference evidence="7 8" key="2">
    <citation type="journal article" date="2010" name="Stand. Genomic Sci.">
        <title>Complete genome sequence of Sebaldella termitidis type strain (NCTC 11300).</title>
        <authorList>
            <person name="Harmon-Smith M."/>
            <person name="Celia L."/>
            <person name="Chertkov O."/>
            <person name="Lapidus A."/>
            <person name="Copeland A."/>
            <person name="Glavina Del Rio T."/>
            <person name="Nolan M."/>
            <person name="Lucas S."/>
            <person name="Tice H."/>
            <person name="Cheng J.F."/>
            <person name="Han C."/>
            <person name="Detter J.C."/>
            <person name="Bruce D."/>
            <person name="Goodwin L."/>
            <person name="Pitluck S."/>
            <person name="Pati A."/>
            <person name="Liolios K."/>
            <person name="Ivanova N."/>
            <person name="Mavromatis K."/>
            <person name="Mikhailova N."/>
            <person name="Chen A."/>
            <person name="Palaniappan K."/>
            <person name="Land M."/>
            <person name="Hauser L."/>
            <person name="Chang Y.J."/>
            <person name="Jeffries C.D."/>
            <person name="Brettin T."/>
            <person name="Goker M."/>
            <person name="Beck B."/>
            <person name="Bristow J."/>
            <person name="Eisen J.A."/>
            <person name="Markowitz V."/>
            <person name="Hugenholtz P."/>
            <person name="Kyrpides N.C."/>
            <person name="Klenk H.P."/>
            <person name="Chen F."/>
        </authorList>
    </citation>
    <scope>NUCLEOTIDE SEQUENCE [LARGE SCALE GENOMIC DNA]</scope>
    <source>
        <strain evidence="8">ATCC 33386 / NCTC 11300</strain>
    </source>
</reference>
<dbReference type="eggNOG" id="COG1079">
    <property type="taxonomic scope" value="Bacteria"/>
</dbReference>
<keyword evidence="2" id="KW-1003">Cell membrane</keyword>
<name>D1ARH5_SEBTE</name>
<dbReference type="Proteomes" id="UP000000845">
    <property type="component" value="Chromosome"/>
</dbReference>
<dbReference type="EMBL" id="CP001739">
    <property type="protein sequence ID" value="ACZ10461.1"/>
    <property type="molecule type" value="Genomic_DNA"/>
</dbReference>
<dbReference type="GO" id="GO:0005886">
    <property type="term" value="C:plasma membrane"/>
    <property type="evidence" value="ECO:0007669"/>
    <property type="project" value="UniProtKB-SubCell"/>
</dbReference>
<dbReference type="GO" id="GO:0022857">
    <property type="term" value="F:transmembrane transporter activity"/>
    <property type="evidence" value="ECO:0007669"/>
    <property type="project" value="InterPro"/>
</dbReference>
<feature type="transmembrane region" description="Helical" evidence="6">
    <location>
        <begin position="148"/>
        <end position="169"/>
    </location>
</feature>
<dbReference type="InterPro" id="IPR001851">
    <property type="entry name" value="ABC_transp_permease"/>
</dbReference>
<evidence type="ECO:0000256" key="4">
    <source>
        <dbReference type="ARBA" id="ARBA00022989"/>
    </source>
</evidence>
<keyword evidence="3 6" id="KW-0812">Transmembrane</keyword>
<dbReference type="STRING" id="526218.Sterm_3627"/>
<keyword evidence="4 6" id="KW-1133">Transmembrane helix</keyword>
<feature type="transmembrane region" description="Helical" evidence="6">
    <location>
        <begin position="273"/>
        <end position="295"/>
    </location>
</feature>
<protein>
    <submittedName>
        <fullName evidence="7">Inner-membrane translocator</fullName>
    </submittedName>
</protein>
<evidence type="ECO:0000313" key="8">
    <source>
        <dbReference type="Proteomes" id="UP000000845"/>
    </source>
</evidence>
<dbReference type="HOGENOM" id="CLU_040769_1_3_0"/>
<feature type="transmembrane region" description="Helical" evidence="6">
    <location>
        <begin position="64"/>
        <end position="87"/>
    </location>
</feature>
<evidence type="ECO:0000256" key="1">
    <source>
        <dbReference type="ARBA" id="ARBA00004651"/>
    </source>
</evidence>
<evidence type="ECO:0000256" key="6">
    <source>
        <dbReference type="SAM" id="Phobius"/>
    </source>
</evidence>
<dbReference type="RefSeq" id="WP_012863043.1">
    <property type="nucleotide sequence ID" value="NC_013517.1"/>
</dbReference>